<dbReference type="Pfam" id="PF14310">
    <property type="entry name" value="Fn3-like"/>
    <property type="match status" value="1"/>
</dbReference>
<dbReference type="Gene3D" id="3.40.50.1700">
    <property type="entry name" value="Glycoside hydrolase family 3 C-terminal domain"/>
    <property type="match status" value="1"/>
</dbReference>
<dbReference type="InterPro" id="IPR017853">
    <property type="entry name" value="GH"/>
</dbReference>
<evidence type="ECO:0000256" key="4">
    <source>
        <dbReference type="RuleBase" id="RU361161"/>
    </source>
</evidence>
<dbReference type="Pfam" id="PF01915">
    <property type="entry name" value="Glyco_hydro_3_C"/>
    <property type="match status" value="1"/>
</dbReference>
<sequence length="811" mass="88270">MIKVPKKTISYTLLLSLLTGFPCIKAQHVKRSNVVSVKTAEKLKKSESANQWMDSKLSEDQRIDAIVKAMTNEDKANFLIGTGMPGLGALLGPVGDVKEGKVPGSAGGTFPMPKFGLPAVIVADGPAGVRINPSREGDDKTYYATAFPVGTALASTWNTALLEQVGKAMGNEVKEYGLDVLLAPALNIHRNPLNGRNFEYYSEDPLVSGKIAAAIVNGIQSKGVGTSVKHYAANNQEANRLEVNAHISERAMREIYLRGFEIVVKESDPWTVMSAYNKINGIYASENKDLLTKVLRNEWGYKGVVMTDWFGGFSGFQAIKNGNSDVVAQMNAGNDLLMPGIPKQKDALLDALNSGKLSQKAADRNIKNILKLVFRSPVYKQYKYSDKPALEQNALVTRNAATEGMVLLKNDKNTLPYPESSGNMALFGVTSYALITGGTGSGGVNNKHTVSLLEGLTNAGYKLNENLISVYKSTVEKEAEAAMKKRKAAGILGLSERMKEIELSDDIINKQSENSDIAVVTIGRNSGESVDRVLDNDFNLAADEIRLLDKVSKAFHEKGKKVIVILNIGGVIETASWKNKADAILLAWQPGQEGGHSIADVLSGKVNPSGKLTMTFPVKYEDTPSAENFPGTPAKMPTDVTYREGIYVGYRYFDTFKVAPSYEFGYGKSYTTFVYSEIKADKKSFDKELTISVKITNTGKTAGKEVVQLYLSAPSKTVDKPSHELKAFAKTRELKLGESQLLELKLKPKDLASFVTGKSAWLAESGEYIVSVGASSKDIKGEVKFLLPKELTVEKVEPAFALDKKFEDLKP</sequence>
<dbReference type="Pfam" id="PF00933">
    <property type="entry name" value="Glyco_hydro_3"/>
    <property type="match status" value="1"/>
</dbReference>
<keyword evidence="4" id="KW-0326">Glycosidase</keyword>
<dbReference type="PROSITE" id="PS00775">
    <property type="entry name" value="GLYCOSYL_HYDROL_F3"/>
    <property type="match status" value="1"/>
</dbReference>
<proteinExistence type="inferred from homology"/>
<evidence type="ECO:0000256" key="1">
    <source>
        <dbReference type="ARBA" id="ARBA00005336"/>
    </source>
</evidence>
<name>A0AAE4NZ88_9FLAO</name>
<dbReference type="InterPro" id="IPR026891">
    <property type="entry name" value="Fn3-like"/>
</dbReference>
<dbReference type="SMART" id="SM01217">
    <property type="entry name" value="Fn3_like"/>
    <property type="match status" value="1"/>
</dbReference>
<dbReference type="Proteomes" id="UP001189000">
    <property type="component" value="Unassembled WGS sequence"/>
</dbReference>
<dbReference type="EMBL" id="NWGY01000008">
    <property type="protein sequence ID" value="MDV3663583.1"/>
    <property type="molecule type" value="Genomic_DNA"/>
</dbReference>
<dbReference type="InterPro" id="IPR019800">
    <property type="entry name" value="Glyco_hydro_3_AS"/>
</dbReference>
<accession>A0AAE4NZ88</accession>
<evidence type="ECO:0000259" key="5">
    <source>
        <dbReference type="SMART" id="SM01217"/>
    </source>
</evidence>
<dbReference type="Gene3D" id="3.20.20.300">
    <property type="entry name" value="Glycoside hydrolase, family 3, N-terminal domain"/>
    <property type="match status" value="1"/>
</dbReference>
<dbReference type="InterPro" id="IPR013783">
    <property type="entry name" value="Ig-like_fold"/>
</dbReference>
<dbReference type="FunFam" id="2.60.40.10:FF:000495">
    <property type="entry name" value="Periplasmic beta-glucosidase"/>
    <property type="match status" value="1"/>
</dbReference>
<dbReference type="AlphaFoldDB" id="A0AAE4NZ88"/>
<dbReference type="InterPro" id="IPR050288">
    <property type="entry name" value="Cellulose_deg_GH3"/>
</dbReference>
<evidence type="ECO:0000313" key="7">
    <source>
        <dbReference type="Proteomes" id="UP001189000"/>
    </source>
</evidence>
<comment type="caution">
    <text evidence="6">The sequence shown here is derived from an EMBL/GenBank/DDBJ whole genome shotgun (WGS) entry which is preliminary data.</text>
</comment>
<evidence type="ECO:0000256" key="3">
    <source>
        <dbReference type="ARBA" id="ARBA00023277"/>
    </source>
</evidence>
<dbReference type="InterPro" id="IPR001764">
    <property type="entry name" value="Glyco_hydro_3_N"/>
</dbReference>
<dbReference type="InterPro" id="IPR002772">
    <property type="entry name" value="Glyco_hydro_3_C"/>
</dbReference>
<comment type="similarity">
    <text evidence="1 4">Belongs to the glycosyl hydrolase 3 family.</text>
</comment>
<dbReference type="PANTHER" id="PTHR42715">
    <property type="entry name" value="BETA-GLUCOSIDASE"/>
    <property type="match status" value="1"/>
</dbReference>
<dbReference type="SUPFAM" id="SSF52279">
    <property type="entry name" value="Beta-D-glucan exohydrolase, C-terminal domain"/>
    <property type="match status" value="1"/>
</dbReference>
<organism evidence="6 7">
    <name type="scientific">Elizabethkingia anophelis</name>
    <dbReference type="NCBI Taxonomy" id="1117645"/>
    <lineage>
        <taxon>Bacteria</taxon>
        <taxon>Pseudomonadati</taxon>
        <taxon>Bacteroidota</taxon>
        <taxon>Flavobacteriia</taxon>
        <taxon>Flavobacteriales</taxon>
        <taxon>Weeksellaceae</taxon>
        <taxon>Elizabethkingia</taxon>
    </lineage>
</organism>
<evidence type="ECO:0000256" key="2">
    <source>
        <dbReference type="ARBA" id="ARBA00022801"/>
    </source>
</evidence>
<feature type="domain" description="Fibronectin type III-like" evidence="5">
    <location>
        <begin position="705"/>
        <end position="776"/>
    </location>
</feature>
<protein>
    <submittedName>
        <fullName evidence="6">Glycosyl hydrolase</fullName>
    </submittedName>
</protein>
<keyword evidence="2 4" id="KW-0378">Hydrolase</keyword>
<gene>
    <name evidence="6" type="ORF">CMU51_05865</name>
</gene>
<dbReference type="SUPFAM" id="SSF51445">
    <property type="entry name" value="(Trans)glycosidases"/>
    <property type="match status" value="1"/>
</dbReference>
<dbReference type="InterPro" id="IPR036962">
    <property type="entry name" value="Glyco_hydro_3_N_sf"/>
</dbReference>
<dbReference type="Gene3D" id="2.60.40.10">
    <property type="entry name" value="Immunoglobulins"/>
    <property type="match status" value="1"/>
</dbReference>
<dbReference type="GO" id="GO:0005975">
    <property type="term" value="P:carbohydrate metabolic process"/>
    <property type="evidence" value="ECO:0007669"/>
    <property type="project" value="InterPro"/>
</dbReference>
<dbReference type="PRINTS" id="PR00133">
    <property type="entry name" value="GLHYDRLASE3"/>
</dbReference>
<reference evidence="6" key="1">
    <citation type="submission" date="2023-02" db="EMBL/GenBank/DDBJ databases">
        <title>Elizabethkingia anophelis draft genomes.</title>
        <authorList>
            <person name="Nicholson A.C."/>
            <person name="Whitney A.M."/>
            <person name="Humrighouse B.W."/>
            <person name="Villarma A."/>
            <person name="Bell M."/>
            <person name="Mcquiston J."/>
        </authorList>
    </citation>
    <scope>NUCLEOTIDE SEQUENCE</scope>
    <source>
        <strain evidence="6">B4955</strain>
    </source>
</reference>
<keyword evidence="3" id="KW-0119">Carbohydrate metabolism</keyword>
<dbReference type="InterPro" id="IPR036881">
    <property type="entry name" value="Glyco_hydro_3_C_sf"/>
</dbReference>
<dbReference type="PANTHER" id="PTHR42715:SF10">
    <property type="entry name" value="BETA-GLUCOSIDASE"/>
    <property type="match status" value="1"/>
</dbReference>
<evidence type="ECO:0000313" key="6">
    <source>
        <dbReference type="EMBL" id="MDV3663583.1"/>
    </source>
</evidence>
<dbReference type="GO" id="GO:0008422">
    <property type="term" value="F:beta-glucosidase activity"/>
    <property type="evidence" value="ECO:0007669"/>
    <property type="project" value="UniProtKB-ARBA"/>
</dbReference>